<organism evidence="2 3">
    <name type="scientific">[Torrubiella] hemipterigena</name>
    <dbReference type="NCBI Taxonomy" id="1531966"/>
    <lineage>
        <taxon>Eukaryota</taxon>
        <taxon>Fungi</taxon>
        <taxon>Dikarya</taxon>
        <taxon>Ascomycota</taxon>
        <taxon>Pezizomycotina</taxon>
        <taxon>Sordariomycetes</taxon>
        <taxon>Hypocreomycetidae</taxon>
        <taxon>Hypocreales</taxon>
        <taxon>Clavicipitaceae</taxon>
        <taxon>Clavicipitaceae incertae sedis</taxon>
        <taxon>'Torrubiella' clade</taxon>
    </lineage>
</organism>
<sequence length="133" mass="14770">MQFNLFALLAAASTATAAAFSGCEQGDCPDHSAAIDMIETNHNGGDVVTTSIRVSDGGKCHVFELRDTSYCASFSFHHRPARACFDTGAMKGTLQFFDLNPQNPETFCFGLDYEREPSQCITQIWWFNKYFVC</sequence>
<dbReference type="HOGENOM" id="CLU_1908164_0_0_1"/>
<evidence type="ECO:0000313" key="3">
    <source>
        <dbReference type="Proteomes" id="UP000039046"/>
    </source>
</evidence>
<feature type="signal peptide" evidence="1">
    <location>
        <begin position="1"/>
        <end position="19"/>
    </location>
</feature>
<evidence type="ECO:0008006" key="4">
    <source>
        <dbReference type="Google" id="ProtNLM"/>
    </source>
</evidence>
<evidence type="ECO:0000313" key="2">
    <source>
        <dbReference type="EMBL" id="CEJ82979.1"/>
    </source>
</evidence>
<gene>
    <name evidence="2" type="ORF">VHEMI03015</name>
</gene>
<dbReference type="EMBL" id="CDHN01000001">
    <property type="protein sequence ID" value="CEJ82979.1"/>
    <property type="molecule type" value="Genomic_DNA"/>
</dbReference>
<dbReference type="Proteomes" id="UP000039046">
    <property type="component" value="Unassembled WGS sequence"/>
</dbReference>
<name>A0A0A1TC70_9HYPO</name>
<accession>A0A0A1TC70</accession>
<keyword evidence="3" id="KW-1185">Reference proteome</keyword>
<evidence type="ECO:0000256" key="1">
    <source>
        <dbReference type="SAM" id="SignalP"/>
    </source>
</evidence>
<dbReference type="AlphaFoldDB" id="A0A0A1TC70"/>
<feature type="chain" id="PRO_5001990092" description="AA1-like domain-containing protein" evidence="1">
    <location>
        <begin position="20"/>
        <end position="133"/>
    </location>
</feature>
<proteinExistence type="predicted"/>
<keyword evidence="1" id="KW-0732">Signal</keyword>
<reference evidence="2 3" key="1">
    <citation type="journal article" date="2015" name="Genome Announc.">
        <title>Draft Genome Sequence and Gene Annotation of the Entomopathogenic Fungus Verticillium hemipterigenum.</title>
        <authorList>
            <person name="Horn F."/>
            <person name="Habel A."/>
            <person name="Scharf D.H."/>
            <person name="Dworschak J."/>
            <person name="Brakhage A.A."/>
            <person name="Guthke R."/>
            <person name="Hertweck C."/>
            <person name="Linde J."/>
        </authorList>
    </citation>
    <scope>NUCLEOTIDE SEQUENCE [LARGE SCALE GENOMIC DNA]</scope>
</reference>
<protein>
    <recommendedName>
        <fullName evidence="4">AA1-like domain-containing protein</fullName>
    </recommendedName>
</protein>